<proteinExistence type="predicted"/>
<feature type="compositionally biased region" description="Basic and acidic residues" evidence="1">
    <location>
        <begin position="284"/>
        <end position="301"/>
    </location>
</feature>
<evidence type="ECO:0000256" key="1">
    <source>
        <dbReference type="SAM" id="MobiDB-lite"/>
    </source>
</evidence>
<name>A0A154PK66_DUFNO</name>
<dbReference type="Proteomes" id="UP000076502">
    <property type="component" value="Unassembled WGS sequence"/>
</dbReference>
<gene>
    <name evidence="2" type="ORF">WN55_03760</name>
</gene>
<evidence type="ECO:0000313" key="2">
    <source>
        <dbReference type="EMBL" id="KZC12246.1"/>
    </source>
</evidence>
<feature type="compositionally biased region" description="Polar residues" evidence="1">
    <location>
        <begin position="302"/>
        <end position="312"/>
    </location>
</feature>
<protein>
    <submittedName>
        <fullName evidence="2">Uncharacterized protein</fullName>
    </submittedName>
</protein>
<sequence length="312" mass="34739">MEQPVQSWGKGEGETVPIWLIGIGTSARDEVAASSARELPSACPPPAKSVKHSRFEEAWKCLLSDGYNDERRRRTFPQALALGIEIVTPGKEGGEIAATDGGVAKCSSCVATEPIPWRVSTQEYDAWCAMQRQPFFASQLANAWKPITQRCVHSKYGGWKQREGMDVALGYENDRTCDRVSVNCKILISFTPKDLSLPRSLQTFIKHLLYHVIPTDFQFRTKVLNTSTKRSTPHAPKGPKGVAQEARIVTANGMSLGAAGYEGCQMDFVRYRLGIRDLRDDNEPVDVRRDDMKPVDSDKNNIRTLEVQTPEP</sequence>
<organism evidence="2 3">
    <name type="scientific">Dufourea novaeangliae</name>
    <name type="common">Sweat bee</name>
    <dbReference type="NCBI Taxonomy" id="178035"/>
    <lineage>
        <taxon>Eukaryota</taxon>
        <taxon>Metazoa</taxon>
        <taxon>Ecdysozoa</taxon>
        <taxon>Arthropoda</taxon>
        <taxon>Hexapoda</taxon>
        <taxon>Insecta</taxon>
        <taxon>Pterygota</taxon>
        <taxon>Neoptera</taxon>
        <taxon>Endopterygota</taxon>
        <taxon>Hymenoptera</taxon>
        <taxon>Apocrita</taxon>
        <taxon>Aculeata</taxon>
        <taxon>Apoidea</taxon>
        <taxon>Anthophila</taxon>
        <taxon>Halictidae</taxon>
        <taxon>Rophitinae</taxon>
        <taxon>Dufourea</taxon>
    </lineage>
</organism>
<keyword evidence="3" id="KW-1185">Reference proteome</keyword>
<feature type="region of interest" description="Disordered" evidence="1">
    <location>
        <begin position="284"/>
        <end position="312"/>
    </location>
</feature>
<reference evidence="2 3" key="1">
    <citation type="submission" date="2015-07" db="EMBL/GenBank/DDBJ databases">
        <title>The genome of Dufourea novaeangliae.</title>
        <authorList>
            <person name="Pan H."/>
            <person name="Kapheim K."/>
        </authorList>
    </citation>
    <scope>NUCLEOTIDE SEQUENCE [LARGE SCALE GENOMIC DNA]</scope>
    <source>
        <strain evidence="2">0120121106</strain>
        <tissue evidence="2">Whole body</tissue>
    </source>
</reference>
<dbReference type="AlphaFoldDB" id="A0A154PK66"/>
<evidence type="ECO:0000313" key="3">
    <source>
        <dbReference type="Proteomes" id="UP000076502"/>
    </source>
</evidence>
<dbReference type="EMBL" id="KQ434943">
    <property type="protein sequence ID" value="KZC12246.1"/>
    <property type="molecule type" value="Genomic_DNA"/>
</dbReference>
<accession>A0A154PK66</accession>